<name>A0ABY7WV88_9LACO</name>
<dbReference type="RefSeq" id="WP_274260792.1">
    <property type="nucleotide sequence ID" value="NZ_CP117884.1"/>
</dbReference>
<keyword evidence="2" id="KW-0328">Glycosyltransferase</keyword>
<evidence type="ECO:0000313" key="2">
    <source>
        <dbReference type="EMBL" id="WDF82974.1"/>
    </source>
</evidence>
<dbReference type="PANTHER" id="PTHR12526">
    <property type="entry name" value="GLYCOSYLTRANSFERASE"/>
    <property type="match status" value="1"/>
</dbReference>
<dbReference type="Proteomes" id="UP001220377">
    <property type="component" value="Chromosome"/>
</dbReference>
<gene>
    <name evidence="2" type="ORF">PQ472_01655</name>
</gene>
<dbReference type="EMBL" id="CP117884">
    <property type="protein sequence ID" value="WDF82974.1"/>
    <property type="molecule type" value="Genomic_DNA"/>
</dbReference>
<dbReference type="SUPFAM" id="SSF53756">
    <property type="entry name" value="UDP-Glycosyltransferase/glycogen phosphorylase"/>
    <property type="match status" value="1"/>
</dbReference>
<accession>A0ABY7WV88</accession>
<dbReference type="InterPro" id="IPR001296">
    <property type="entry name" value="Glyco_trans_1"/>
</dbReference>
<dbReference type="EC" id="2.4.-.-" evidence="2"/>
<dbReference type="Pfam" id="PF00534">
    <property type="entry name" value="Glycos_transf_1"/>
    <property type="match status" value="1"/>
</dbReference>
<evidence type="ECO:0000259" key="1">
    <source>
        <dbReference type="Pfam" id="PF00534"/>
    </source>
</evidence>
<dbReference type="PANTHER" id="PTHR12526:SF630">
    <property type="entry name" value="GLYCOSYLTRANSFERASE"/>
    <property type="match status" value="1"/>
</dbReference>
<keyword evidence="3" id="KW-1185">Reference proteome</keyword>
<keyword evidence="2" id="KW-0808">Transferase</keyword>
<proteinExistence type="predicted"/>
<organism evidence="2 3">
    <name type="scientific">Lacticaseibacillus pabuli</name>
    <dbReference type="NCBI Taxonomy" id="3025672"/>
    <lineage>
        <taxon>Bacteria</taxon>
        <taxon>Bacillati</taxon>
        <taxon>Bacillota</taxon>
        <taxon>Bacilli</taxon>
        <taxon>Lactobacillales</taxon>
        <taxon>Lactobacillaceae</taxon>
        <taxon>Lacticaseibacillus</taxon>
    </lineage>
</organism>
<dbReference type="Gene3D" id="3.40.50.2000">
    <property type="entry name" value="Glycogen Phosphorylase B"/>
    <property type="match status" value="3"/>
</dbReference>
<sequence>MLYSVNENIFTFNSGTEFAAINRQQLFRKFGSPSQLVTRDYNPRLHAELKANGLTDEDCVNMYDYFQGTTHVTPQRQLLRTSPIVDKSQDHIVGVDNNESQLLHHGEVYATVRIAAGTIGEIGEVRYQDRYGNPTATDVWDSRGFKSKTIYYHYDGSVGHELLFNKAGVPVLEISHMNVNGQVLPSQFKLLAYGGQNRAFASENALFTFFLTELSRQVPGVIINDRPSLTQAVAQVRGALAKYQALHSQHVANPTQIHDWRARITPSLLPFFQDYAGDYDGLITPTAAEAADIHHFFPTIQAFALPDFADLSENKPARPQTHSQNVLYMGRLVPDKHIDQMVRIFAGVLKQVPTAQLQLMGYFTDAAYEQQIHELVKKLGIEKAVAFLGYQTGVQQQGVLANAAVLIQTSLGEAGNLALKEGLAAGLPEVAYRIPYGIEDVITVGENGFLIAPGDLDRFSKGIATILLDSNLQQKMHQGSLTKAAAFSGQQVFASWQKVTSRSVTA</sequence>
<feature type="domain" description="Glycosyl transferase family 1" evidence="1">
    <location>
        <begin position="323"/>
        <end position="478"/>
    </location>
</feature>
<evidence type="ECO:0000313" key="3">
    <source>
        <dbReference type="Proteomes" id="UP001220377"/>
    </source>
</evidence>
<reference evidence="2 3" key="1">
    <citation type="submission" date="2023-02" db="EMBL/GenBank/DDBJ databases">
        <title>Genome sequence of Lacticaseibacillus sp. KACC 23028.</title>
        <authorList>
            <person name="Kim S."/>
            <person name="Heo J."/>
            <person name="Kwon S.-W."/>
        </authorList>
    </citation>
    <scope>NUCLEOTIDE SEQUENCE [LARGE SCALE GENOMIC DNA]</scope>
    <source>
        <strain evidence="2 3">KACC 23028</strain>
    </source>
</reference>
<protein>
    <submittedName>
        <fullName evidence="2">Glycosyltransferase</fullName>
        <ecNumber evidence="2">2.4.-.-</ecNumber>
    </submittedName>
</protein>
<dbReference type="GO" id="GO:0016757">
    <property type="term" value="F:glycosyltransferase activity"/>
    <property type="evidence" value="ECO:0007669"/>
    <property type="project" value="UniProtKB-KW"/>
</dbReference>